<dbReference type="Gene3D" id="3.90.1720.10">
    <property type="entry name" value="endopeptidase domain like (from Nostoc punctiforme)"/>
    <property type="match status" value="1"/>
</dbReference>
<comment type="caution">
    <text evidence="9">The sequence shown here is derived from an EMBL/GenBank/DDBJ whole genome shotgun (WGS) entry which is preliminary data.</text>
</comment>
<protein>
    <submittedName>
        <fullName evidence="9">LysM peptidoglycan-binding domain-containing protein</fullName>
    </submittedName>
</protein>
<keyword evidence="4" id="KW-0677">Repeat</keyword>
<evidence type="ECO:0000259" key="7">
    <source>
        <dbReference type="PROSITE" id="PS51782"/>
    </source>
</evidence>
<evidence type="ECO:0000256" key="6">
    <source>
        <dbReference type="ARBA" id="ARBA00022807"/>
    </source>
</evidence>
<sequence>MNKKIFMSVTASAVIASAFVGTEQAEAASYKVKSGDSLWGIAQQYNTSISQLKSINGLSGNIIYPNQVIETSSNSNSTTTSSNTSNGATYTVVSGDTLSEIARNHNISLSQLKNWNNLNSHLIYPGDKLTVSKSGSSSYSAPKQQVASSSVYTVRAGDTLSGIGSRHGVSVSDLKRWNGLSGDLIIVGQKLNVGGSSSNVFSGSTGGSSQTSNVDYNVSKLVSSAKSVVGVNYAWGGDSPAGFDCSGFIFWAYNQAGMDLHRTSAAGYYTKSFSVSNPQVGDLVFFEGTYKAGISHMGIYVGNNKFIHASSDGVQMTSLSNSYWSKHFAGYKRFH</sequence>
<name>A0ABV9DGS7_9BACI</name>
<keyword evidence="2" id="KW-0645">Protease</keyword>
<dbReference type="Gene3D" id="3.10.350.10">
    <property type="entry name" value="LysM domain"/>
    <property type="match status" value="3"/>
</dbReference>
<keyword evidence="10" id="KW-1185">Reference proteome</keyword>
<dbReference type="Proteomes" id="UP001595989">
    <property type="component" value="Unassembled WGS sequence"/>
</dbReference>
<dbReference type="Pfam" id="PF01476">
    <property type="entry name" value="LysM"/>
    <property type="match status" value="3"/>
</dbReference>
<dbReference type="InterPro" id="IPR018392">
    <property type="entry name" value="LysM"/>
</dbReference>
<evidence type="ECO:0000256" key="1">
    <source>
        <dbReference type="ARBA" id="ARBA00007074"/>
    </source>
</evidence>
<feature type="domain" description="NlpC/P60" evidence="8">
    <location>
        <begin position="215"/>
        <end position="335"/>
    </location>
</feature>
<dbReference type="InterPro" id="IPR038765">
    <property type="entry name" value="Papain-like_cys_pep_sf"/>
</dbReference>
<accession>A0ABV9DGS7</accession>
<reference evidence="10" key="1">
    <citation type="journal article" date="2019" name="Int. J. Syst. Evol. Microbiol.">
        <title>The Global Catalogue of Microorganisms (GCM) 10K type strain sequencing project: providing services to taxonomists for standard genome sequencing and annotation.</title>
        <authorList>
            <consortium name="The Broad Institute Genomics Platform"/>
            <consortium name="The Broad Institute Genome Sequencing Center for Infectious Disease"/>
            <person name="Wu L."/>
            <person name="Ma J."/>
        </authorList>
    </citation>
    <scope>NUCLEOTIDE SEQUENCE [LARGE SCALE GENOMIC DNA]</scope>
    <source>
        <strain evidence="10">CGMCC 4.7426</strain>
    </source>
</reference>
<comment type="similarity">
    <text evidence="1">Belongs to the peptidase C40 family.</text>
</comment>
<dbReference type="CDD" id="cd00118">
    <property type="entry name" value="LysM"/>
    <property type="match status" value="3"/>
</dbReference>
<keyword evidence="5" id="KW-0378">Hydrolase</keyword>
<dbReference type="SUPFAM" id="SSF54001">
    <property type="entry name" value="Cysteine proteinases"/>
    <property type="match status" value="1"/>
</dbReference>
<organism evidence="9 10">
    <name type="scientific">Virgibacillus kekensis</name>
    <dbReference type="NCBI Taxonomy" id="202261"/>
    <lineage>
        <taxon>Bacteria</taxon>
        <taxon>Bacillati</taxon>
        <taxon>Bacillota</taxon>
        <taxon>Bacilli</taxon>
        <taxon>Bacillales</taxon>
        <taxon>Bacillaceae</taxon>
        <taxon>Virgibacillus</taxon>
    </lineage>
</organism>
<dbReference type="InterPro" id="IPR036779">
    <property type="entry name" value="LysM_dom_sf"/>
</dbReference>
<dbReference type="EMBL" id="JBHSFU010000004">
    <property type="protein sequence ID" value="MFC4557951.1"/>
    <property type="molecule type" value="Genomic_DNA"/>
</dbReference>
<evidence type="ECO:0000256" key="3">
    <source>
        <dbReference type="ARBA" id="ARBA00022729"/>
    </source>
</evidence>
<feature type="domain" description="LysM" evidence="7">
    <location>
        <begin position="28"/>
        <end position="71"/>
    </location>
</feature>
<evidence type="ECO:0000256" key="2">
    <source>
        <dbReference type="ARBA" id="ARBA00022670"/>
    </source>
</evidence>
<dbReference type="Pfam" id="PF00877">
    <property type="entry name" value="NLPC_P60"/>
    <property type="match status" value="1"/>
</dbReference>
<dbReference type="RefSeq" id="WP_390294181.1">
    <property type="nucleotide sequence ID" value="NZ_JBHSFU010000004.1"/>
</dbReference>
<evidence type="ECO:0000313" key="10">
    <source>
        <dbReference type="Proteomes" id="UP001595989"/>
    </source>
</evidence>
<evidence type="ECO:0000313" key="9">
    <source>
        <dbReference type="EMBL" id="MFC4557951.1"/>
    </source>
</evidence>
<dbReference type="InterPro" id="IPR000064">
    <property type="entry name" value="NLP_P60_dom"/>
</dbReference>
<dbReference type="SUPFAM" id="SSF54106">
    <property type="entry name" value="LysM domain"/>
    <property type="match status" value="3"/>
</dbReference>
<keyword evidence="6" id="KW-0788">Thiol protease</keyword>
<gene>
    <name evidence="9" type="ORF">ACFO3D_06985</name>
</gene>
<dbReference type="PROSITE" id="PS51935">
    <property type="entry name" value="NLPC_P60"/>
    <property type="match status" value="1"/>
</dbReference>
<feature type="domain" description="LysM" evidence="7">
    <location>
        <begin position="88"/>
        <end position="131"/>
    </location>
</feature>
<proteinExistence type="inferred from homology"/>
<dbReference type="PROSITE" id="PS51782">
    <property type="entry name" value="LYSM"/>
    <property type="match status" value="3"/>
</dbReference>
<keyword evidence="3" id="KW-0732">Signal</keyword>
<evidence type="ECO:0000256" key="5">
    <source>
        <dbReference type="ARBA" id="ARBA00022801"/>
    </source>
</evidence>
<dbReference type="PANTHER" id="PTHR47053">
    <property type="entry name" value="MUREIN DD-ENDOPEPTIDASE MEPH-RELATED"/>
    <property type="match status" value="1"/>
</dbReference>
<dbReference type="InterPro" id="IPR051202">
    <property type="entry name" value="Peptidase_C40"/>
</dbReference>
<evidence type="ECO:0000256" key="4">
    <source>
        <dbReference type="ARBA" id="ARBA00022737"/>
    </source>
</evidence>
<dbReference type="PANTHER" id="PTHR47053:SF1">
    <property type="entry name" value="MUREIN DD-ENDOPEPTIDASE MEPH-RELATED"/>
    <property type="match status" value="1"/>
</dbReference>
<dbReference type="SMART" id="SM00257">
    <property type="entry name" value="LysM"/>
    <property type="match status" value="3"/>
</dbReference>
<evidence type="ECO:0000259" key="8">
    <source>
        <dbReference type="PROSITE" id="PS51935"/>
    </source>
</evidence>
<feature type="domain" description="LysM" evidence="7">
    <location>
        <begin position="150"/>
        <end position="193"/>
    </location>
</feature>